<feature type="non-terminal residue" evidence="1">
    <location>
        <position position="63"/>
    </location>
</feature>
<evidence type="ECO:0000313" key="2">
    <source>
        <dbReference type="Proteomes" id="UP000054270"/>
    </source>
</evidence>
<organism evidence="1 2">
    <name type="scientific">Hypholoma sublateritium (strain FD-334 SS-4)</name>
    <dbReference type="NCBI Taxonomy" id="945553"/>
    <lineage>
        <taxon>Eukaryota</taxon>
        <taxon>Fungi</taxon>
        <taxon>Dikarya</taxon>
        <taxon>Basidiomycota</taxon>
        <taxon>Agaricomycotina</taxon>
        <taxon>Agaricomycetes</taxon>
        <taxon>Agaricomycetidae</taxon>
        <taxon>Agaricales</taxon>
        <taxon>Agaricineae</taxon>
        <taxon>Strophariaceae</taxon>
        <taxon>Hypholoma</taxon>
    </lineage>
</organism>
<feature type="non-terminal residue" evidence="1">
    <location>
        <position position="1"/>
    </location>
</feature>
<protein>
    <recommendedName>
        <fullName evidence="3">Reverse transcriptase domain-containing protein</fullName>
    </recommendedName>
</protein>
<dbReference type="OrthoDB" id="3044497at2759"/>
<sequence length="63" mass="6950">LKFDDYVSELIWITNGIGQGDPLSMILYIIYNADLLELAEGPNEESLGFVDDAMAIAIAPSFR</sequence>
<dbReference type="STRING" id="945553.A0A0D2N8J4"/>
<reference evidence="2" key="1">
    <citation type="submission" date="2014-04" db="EMBL/GenBank/DDBJ databases">
        <title>Evolutionary Origins and Diversification of the Mycorrhizal Mutualists.</title>
        <authorList>
            <consortium name="DOE Joint Genome Institute"/>
            <consortium name="Mycorrhizal Genomics Consortium"/>
            <person name="Kohler A."/>
            <person name="Kuo A."/>
            <person name="Nagy L.G."/>
            <person name="Floudas D."/>
            <person name="Copeland A."/>
            <person name="Barry K.W."/>
            <person name="Cichocki N."/>
            <person name="Veneault-Fourrey C."/>
            <person name="LaButti K."/>
            <person name="Lindquist E.A."/>
            <person name="Lipzen A."/>
            <person name="Lundell T."/>
            <person name="Morin E."/>
            <person name="Murat C."/>
            <person name="Riley R."/>
            <person name="Ohm R."/>
            <person name="Sun H."/>
            <person name="Tunlid A."/>
            <person name="Henrissat B."/>
            <person name="Grigoriev I.V."/>
            <person name="Hibbett D.S."/>
            <person name="Martin F."/>
        </authorList>
    </citation>
    <scope>NUCLEOTIDE SEQUENCE [LARGE SCALE GENOMIC DNA]</scope>
    <source>
        <strain evidence="2">FD-334 SS-4</strain>
    </source>
</reference>
<evidence type="ECO:0008006" key="3">
    <source>
        <dbReference type="Google" id="ProtNLM"/>
    </source>
</evidence>
<name>A0A0D2N8J4_HYPSF</name>
<proteinExistence type="predicted"/>
<dbReference type="EMBL" id="KN817797">
    <property type="protein sequence ID" value="KJA13046.1"/>
    <property type="molecule type" value="Genomic_DNA"/>
</dbReference>
<dbReference type="OMA" id="MKFNDFI"/>
<dbReference type="Proteomes" id="UP000054270">
    <property type="component" value="Unassembled WGS sequence"/>
</dbReference>
<dbReference type="AlphaFoldDB" id="A0A0D2N8J4"/>
<accession>A0A0D2N8J4</accession>
<evidence type="ECO:0000313" key="1">
    <source>
        <dbReference type="EMBL" id="KJA13046.1"/>
    </source>
</evidence>
<keyword evidence="2" id="KW-1185">Reference proteome</keyword>
<gene>
    <name evidence="1" type="ORF">HYPSUDRAFT_115913</name>
</gene>